<evidence type="ECO:0000313" key="1">
    <source>
        <dbReference type="EMBL" id="MBD8124821.1"/>
    </source>
</evidence>
<keyword evidence="2" id="KW-1185">Reference proteome</keyword>
<organism evidence="1 2">
    <name type="scientific">Enterobacter agglomerans</name>
    <name type="common">Erwinia herbicola</name>
    <name type="synonym">Pantoea agglomerans</name>
    <dbReference type="NCBI Taxonomy" id="549"/>
    <lineage>
        <taxon>Bacteria</taxon>
        <taxon>Pseudomonadati</taxon>
        <taxon>Pseudomonadota</taxon>
        <taxon>Gammaproteobacteria</taxon>
        <taxon>Enterobacterales</taxon>
        <taxon>Erwiniaceae</taxon>
        <taxon>Pantoea</taxon>
        <taxon>Pantoea agglomerans group</taxon>
    </lineage>
</organism>
<proteinExistence type="predicted"/>
<dbReference type="EMBL" id="JACYNR010000001">
    <property type="protein sequence ID" value="MBD8124821.1"/>
    <property type="molecule type" value="Genomic_DNA"/>
</dbReference>
<dbReference type="Proteomes" id="UP000610459">
    <property type="component" value="Unassembled WGS sequence"/>
</dbReference>
<accession>A0ACC5PIN6</accession>
<name>A0ACC5PIN6_ENTAG</name>
<sequence>MQNSFKRKKAIFFIVASMSPPVGADVIFDGDVNQKSSSESFSSYEGDIIVGDKDTSGDHMFPSGTLKIDNASEVYGSQSLYIGKGEASSGRFTIKEAWINVQNSFRVANGKGSYGEMNILDGAGIMASGSGSSIGVGAGSTGIVHVAGLNSVWRIPSGTLVVGENGTGRLYISPGSEVTTLTLRVANRSGSKGIINVDGGALKVWGSDSIGYAYVGVNGIAELNVFNGETVTNKYTKIGGEGGVGIINVSDAGSSFLSHRFMTVGAEDNGTGLVAVENGGKLFIASYPPSPEGGSLIIGGAAGATGKVHITGLNSGIYAVGEKTIIGKAGRGNLILQKEGELESAGIVIAQQSGSTGVFDIGAPARLSAVSAGKLNPDATISFGEGEGRLNFNHTESEYLFANLIQGKGTVENNNGTTVLTAPNTWEGATKISGGVLKAGTENTFSPNATYDVGSSGTLNLNGYNQTIGSLTNAGKVIVSANQPGTTLKVNGNYIGNNGLLVFGTALGGDDSISDRLLISGDTSGTSRVAVTNLGGNGAQTLNGIELITVGGKSSGEFVQQGRIVAGAFEYHLTRGKNDETSNWYLSNYKDDVGSSGSGGDNEGNGIDSGSNEAGSGSGGGNEGNGIDSGNNEDGVGSAGSGSNEGQNGDSDSGSHEGNIDGGVTESGEENAGIDANKIQLLRPEGGVYSASLIAADTMFRSNLSDRLGETEYTDNITGEDKSTSLWIKNRGSHSRYTDKSGQLKTRSNSYTLLMGGDMARFNSDNGSSLRIGALAGYGYSHIRSGSILSGYSARGIVKGYTLGLYSTWFGDGSSEHGPYFDALLQYSWFNNTINGEGLSAEKYDSKGLNTTFETGYVIAMGNLGRHEELNWYVQPLISATWSGIRSDTHHESNGTEIRGDGNDNITTRLALKSFLKGHSTLDEGKQRNFKPFVETSWIHNTELRGITMDGVTVSQAGTRNIGELKLGVEGRIAPELNLTGYVSQKMGGKGYSESQAMLGLKYSF</sequence>
<protein>
    <submittedName>
        <fullName evidence="1">Autotransporter outer membrane beta-barrel domain-containing protein</fullName>
    </submittedName>
</protein>
<comment type="caution">
    <text evidence="1">The sequence shown here is derived from an EMBL/GenBank/DDBJ whole genome shotgun (WGS) entry which is preliminary data.</text>
</comment>
<gene>
    <name evidence="1" type="ORF">IFT41_01625</name>
</gene>
<reference evidence="1 2" key="1">
    <citation type="journal article" date="2020" name="FEMS Microbiol. Ecol.">
        <title>Temporal dynamics of bacterial communities during seed development and maturation.</title>
        <authorList>
            <person name="Chesneau G."/>
            <person name="Torres-Cortes G."/>
            <person name="Briand M."/>
            <person name="Darrasse A."/>
            <person name="Preveaux A."/>
            <person name="Marais C."/>
            <person name="Jacques M.A."/>
            <person name="Shade A."/>
            <person name="Barret M."/>
        </authorList>
    </citation>
    <scope>NUCLEOTIDE SEQUENCE [LARGE SCALE GENOMIC DNA]</scope>
    <source>
        <strain evidence="1 2">CFBP13709</strain>
    </source>
</reference>
<evidence type="ECO:0000313" key="2">
    <source>
        <dbReference type="Proteomes" id="UP000610459"/>
    </source>
</evidence>